<protein>
    <submittedName>
        <fullName evidence="3">Uncharacterized protein</fullName>
    </submittedName>
</protein>
<reference evidence="3" key="1">
    <citation type="submission" date="2017-09" db="EMBL/GenBank/DDBJ databases">
        <title>Contemporary evolution of a Lepidopteran species, Heliothis virescens, in response to modern agricultural practices.</title>
        <authorList>
            <person name="Fritz M.L."/>
            <person name="Deyonke A.M."/>
            <person name="Papanicolaou A."/>
            <person name="Micinski S."/>
            <person name="Westbrook J."/>
            <person name="Gould F."/>
        </authorList>
    </citation>
    <scope>NUCLEOTIDE SEQUENCE [LARGE SCALE GENOMIC DNA]</scope>
    <source>
        <strain evidence="3">HvINT-</strain>
        <tissue evidence="3">Whole body</tissue>
    </source>
</reference>
<evidence type="ECO:0000313" key="3">
    <source>
        <dbReference type="EMBL" id="PCG67829.1"/>
    </source>
</evidence>
<name>A0A2A4J7H4_HELVI</name>
<feature type="region of interest" description="Disordered" evidence="1">
    <location>
        <begin position="39"/>
        <end position="76"/>
    </location>
</feature>
<proteinExistence type="predicted"/>
<dbReference type="AlphaFoldDB" id="A0A2A4J7H4"/>
<evidence type="ECO:0000256" key="1">
    <source>
        <dbReference type="SAM" id="MobiDB-lite"/>
    </source>
</evidence>
<feature type="region of interest" description="Disordered" evidence="1">
    <location>
        <begin position="321"/>
        <end position="499"/>
    </location>
</feature>
<feature type="compositionally biased region" description="Basic residues" evidence="1">
    <location>
        <begin position="430"/>
        <end position="439"/>
    </location>
</feature>
<feature type="compositionally biased region" description="Basic residues" evidence="1">
    <location>
        <begin position="189"/>
        <end position="206"/>
    </location>
</feature>
<organism evidence="3">
    <name type="scientific">Heliothis virescens</name>
    <name type="common">Tobacco budworm moth</name>
    <dbReference type="NCBI Taxonomy" id="7102"/>
    <lineage>
        <taxon>Eukaryota</taxon>
        <taxon>Metazoa</taxon>
        <taxon>Ecdysozoa</taxon>
        <taxon>Arthropoda</taxon>
        <taxon>Hexapoda</taxon>
        <taxon>Insecta</taxon>
        <taxon>Pterygota</taxon>
        <taxon>Neoptera</taxon>
        <taxon>Endopterygota</taxon>
        <taxon>Lepidoptera</taxon>
        <taxon>Glossata</taxon>
        <taxon>Ditrysia</taxon>
        <taxon>Noctuoidea</taxon>
        <taxon>Noctuidae</taxon>
        <taxon>Heliothinae</taxon>
        <taxon>Heliothis</taxon>
    </lineage>
</organism>
<evidence type="ECO:0000256" key="2">
    <source>
        <dbReference type="SAM" id="SignalP"/>
    </source>
</evidence>
<feature type="compositionally biased region" description="Basic and acidic residues" evidence="1">
    <location>
        <begin position="440"/>
        <end position="499"/>
    </location>
</feature>
<keyword evidence="2" id="KW-0732">Signal</keyword>
<feature type="compositionally biased region" description="Low complexity" evidence="1">
    <location>
        <begin position="49"/>
        <end position="72"/>
    </location>
</feature>
<feature type="signal peptide" evidence="2">
    <location>
        <begin position="1"/>
        <end position="17"/>
    </location>
</feature>
<feature type="compositionally biased region" description="Basic residues" evidence="1">
    <location>
        <begin position="39"/>
        <end position="48"/>
    </location>
</feature>
<accession>A0A2A4J7H4</accession>
<gene>
    <name evidence="3" type="ORF">B5V51_5924</name>
</gene>
<dbReference type="EMBL" id="NWSH01002622">
    <property type="protein sequence ID" value="PCG67829.1"/>
    <property type="molecule type" value="Genomic_DNA"/>
</dbReference>
<comment type="caution">
    <text evidence="3">The sequence shown here is derived from an EMBL/GenBank/DDBJ whole genome shotgun (WGS) entry which is preliminary data.</text>
</comment>
<feature type="region of interest" description="Disordered" evidence="1">
    <location>
        <begin position="166"/>
        <end position="218"/>
    </location>
</feature>
<feature type="chain" id="PRO_5012155692" evidence="2">
    <location>
        <begin position="18"/>
        <end position="499"/>
    </location>
</feature>
<sequence>MWRKVSALAVALPPSSAAWPERVDQASVLRRAACRALRSPRTRTRSGRAARAYARSASDTRRASLPRSAARPYLPCGPRGSDTSVLMCVPGAHDAVRHASPCDKWRWPTVEVDADAPTGRVHTAQRSVVCIESARQPTGGKLQRDAYRGSRAQLVGARTVRVARRNSELSKRGGGGGACRPARSVEKRRLQRTRRRSRTSPRRRLRLGAAPPRPLRLRSAPSTLHGVIIRADHARWVVTIGGSSGNQQNLVTSSINRVFTDGWEVGCVSGKAFVVVRAARRLARRRRRAGGLGVARTATRARRSSLVTELVLALAPGCPTQRPEWRYSRSGTCTGTGGGYHTPPPPPAPAAPERTLQHKTVVTALERERGRQKGRERRGEEERERARKEERRTQQKEEGERKDEGREVGGEGERKRRERGEKRVGDGDGRRRKRGGMGRRNREEEIKEGGKEEREEERRGAVGKGRELRKEERGEKREEEREEGITEGRRKREQMKEGE</sequence>
<feature type="compositionally biased region" description="Basic and acidic residues" evidence="1">
    <location>
        <begin position="365"/>
        <end position="429"/>
    </location>
</feature>